<dbReference type="InterPro" id="IPR043132">
    <property type="entry name" value="BCAT-like_C"/>
</dbReference>
<sequence length="267" mass="28960">MVRSGQTGGVTDLLLLNGEPLRTVDTALLRATSYGHFTSMQVRAGRVDGLDLHFDRLDRSSREVFGRPVPADRVRADLRTALDHAGSGDLSIRINVFASDGEPSLLIRVSPPIDPGVRPPRLLAFEHERAVPHLKHTGTFDLVYYGHQAEAAGYDDAIFHTTTGEISEASIWNICFARGTTIVFPAAPVLPGIRQQLLQQGLPDFETTPIPLADLASYDAAYLTNSIDPALPIASITTRQATTTYAAHAPSRDAITKAYTALRPQPI</sequence>
<accession>A0A4V2M8W0</accession>
<dbReference type="Proteomes" id="UP000293342">
    <property type="component" value="Unassembled WGS sequence"/>
</dbReference>
<dbReference type="Gene3D" id="3.20.10.10">
    <property type="entry name" value="D-amino Acid Aminotransferase, subunit A, domain 2"/>
    <property type="match status" value="1"/>
</dbReference>
<dbReference type="InterPro" id="IPR001544">
    <property type="entry name" value="Aminotrans_IV"/>
</dbReference>
<gene>
    <name evidence="1" type="ORF">E0H75_04490</name>
</gene>
<evidence type="ECO:0000313" key="1">
    <source>
        <dbReference type="EMBL" id="TCC53002.1"/>
    </source>
</evidence>
<dbReference type="SUPFAM" id="SSF56752">
    <property type="entry name" value="D-aminoacid aminotransferase-like PLP-dependent enzymes"/>
    <property type="match status" value="1"/>
</dbReference>
<evidence type="ECO:0000313" key="2">
    <source>
        <dbReference type="Proteomes" id="UP000293342"/>
    </source>
</evidence>
<dbReference type="NCBIfam" id="NF006734">
    <property type="entry name" value="PRK09266.1"/>
    <property type="match status" value="1"/>
</dbReference>
<dbReference type="EMBL" id="SJKD01000001">
    <property type="protein sequence ID" value="TCC53002.1"/>
    <property type="molecule type" value="Genomic_DNA"/>
</dbReference>
<dbReference type="InterPro" id="IPR036038">
    <property type="entry name" value="Aminotransferase-like"/>
</dbReference>
<dbReference type="InterPro" id="IPR043131">
    <property type="entry name" value="BCAT-like_N"/>
</dbReference>
<keyword evidence="1" id="KW-0456">Lyase</keyword>
<comment type="caution">
    <text evidence="1">The sequence shown here is derived from an EMBL/GenBank/DDBJ whole genome shotgun (WGS) entry which is preliminary data.</text>
</comment>
<protein>
    <submittedName>
        <fullName evidence="1">Aminodeoxychorismate lyase</fullName>
    </submittedName>
</protein>
<name>A0A4V2M8W0_9ACTN</name>
<keyword evidence="2" id="KW-1185">Reference proteome</keyword>
<dbReference type="Gene3D" id="3.30.470.10">
    <property type="match status" value="1"/>
</dbReference>
<dbReference type="AlphaFoldDB" id="A0A4V2M8W0"/>
<reference evidence="1 2" key="1">
    <citation type="submission" date="2019-02" db="EMBL/GenBank/DDBJ databases">
        <title>Kribbella capetownensis sp. nov. and Kribbella speibonae sp. nov., isolated from soil.</title>
        <authorList>
            <person name="Curtis S.M."/>
            <person name="Norton I."/>
            <person name="Everest G.J."/>
            <person name="Meyers P.R."/>
        </authorList>
    </citation>
    <scope>NUCLEOTIDE SEQUENCE [LARGE SCALE GENOMIC DNA]</scope>
    <source>
        <strain evidence="1 2">YM53</strain>
    </source>
</reference>
<proteinExistence type="predicted"/>
<organism evidence="1 2">
    <name type="scientific">Kribbella capetownensis</name>
    <dbReference type="NCBI Taxonomy" id="1572659"/>
    <lineage>
        <taxon>Bacteria</taxon>
        <taxon>Bacillati</taxon>
        <taxon>Actinomycetota</taxon>
        <taxon>Actinomycetes</taxon>
        <taxon>Propionibacteriales</taxon>
        <taxon>Kribbellaceae</taxon>
        <taxon>Kribbella</taxon>
    </lineage>
</organism>
<dbReference type="GO" id="GO:0016829">
    <property type="term" value="F:lyase activity"/>
    <property type="evidence" value="ECO:0007669"/>
    <property type="project" value="UniProtKB-KW"/>
</dbReference>
<dbReference type="Pfam" id="PF01063">
    <property type="entry name" value="Aminotran_4"/>
    <property type="match status" value="1"/>
</dbReference>
<dbReference type="OrthoDB" id="8912228at2"/>